<name>I6NCX5_ERECY</name>
<dbReference type="HOGENOM" id="CLU_1483131_0_0_1"/>
<proteinExistence type="predicted"/>
<keyword evidence="2" id="KW-1185">Reference proteome</keyword>
<dbReference type="KEGG" id="erc:Ecym_5140"/>
<sequence length="155" mass="18206">MLPLTFRRSLFFTARISSKSLLDRPIMPPAFGVKQSEYKQLPEDSNYIERFYTELDQFRNEFLIPHHKKSYSDFNDSPNDLVFELDKYIELHVIPKYYAGTTISLANKLVVDRFLDFSRGVKTTLRLNGGHTFIFDMLLQSKKVFDDLQKKCPPN</sequence>
<dbReference type="eggNOG" id="ENOG502S3B9">
    <property type="taxonomic scope" value="Eukaryota"/>
</dbReference>
<dbReference type="Proteomes" id="UP000006790">
    <property type="component" value="Chromosome 5"/>
</dbReference>
<dbReference type="OrthoDB" id="4029988at2759"/>
<reference evidence="1 2" key="1">
    <citation type="journal article" date="2011" name="G3 (Bethesda)">
        <title>Genome evolution in the Eremothecium clade of the Saccharomyces complex revealed by comparative genomics.</title>
        <authorList>
            <person name="Wendland J."/>
            <person name="Walther A."/>
        </authorList>
    </citation>
    <scope>NUCLEOTIDE SEQUENCE [LARGE SCALE GENOMIC DNA]</scope>
    <source>
        <strain evidence="2">CBS 270.75 / DBVPG 7215 / KCTC 17166 / NRRL Y-17582</strain>
    </source>
</reference>
<dbReference type="GeneID" id="11472924"/>
<dbReference type="RefSeq" id="XP_003646734.1">
    <property type="nucleotide sequence ID" value="XM_003646686.1"/>
</dbReference>
<accession>I6NCX5</accession>
<dbReference type="Pfam" id="PF17315">
    <property type="entry name" value="FMP23"/>
    <property type="match status" value="1"/>
</dbReference>
<evidence type="ECO:0000313" key="2">
    <source>
        <dbReference type="Proteomes" id="UP000006790"/>
    </source>
</evidence>
<dbReference type="InterPro" id="IPR035283">
    <property type="entry name" value="Fmp23"/>
</dbReference>
<dbReference type="OMA" id="GGHTFIF"/>
<gene>
    <name evidence="1" type="ordered locus">Ecym_5140</name>
</gene>
<dbReference type="AlphaFoldDB" id="I6NCX5"/>
<organism evidence="1 2">
    <name type="scientific">Eremothecium cymbalariae (strain CBS 270.75 / DBVPG 7215 / KCTC 17166 / NRRL Y-17582)</name>
    <name type="common">Yeast</name>
    <dbReference type="NCBI Taxonomy" id="931890"/>
    <lineage>
        <taxon>Eukaryota</taxon>
        <taxon>Fungi</taxon>
        <taxon>Dikarya</taxon>
        <taxon>Ascomycota</taxon>
        <taxon>Saccharomycotina</taxon>
        <taxon>Saccharomycetes</taxon>
        <taxon>Saccharomycetales</taxon>
        <taxon>Saccharomycetaceae</taxon>
        <taxon>Eremothecium</taxon>
    </lineage>
</organism>
<dbReference type="FunCoup" id="I6NCX5">
    <property type="interactions" value="41"/>
</dbReference>
<dbReference type="InParanoid" id="I6NCX5"/>
<evidence type="ECO:0000313" key="1">
    <source>
        <dbReference type="EMBL" id="AET39917.1"/>
    </source>
</evidence>
<dbReference type="EMBL" id="CP002501">
    <property type="protein sequence ID" value="AET39917.1"/>
    <property type="molecule type" value="Genomic_DNA"/>
</dbReference>
<protein>
    <submittedName>
        <fullName evidence="1">Uncharacterized protein</fullName>
    </submittedName>
</protein>